<dbReference type="InterPro" id="IPR000540">
    <property type="entry name" value="Flag_MotA_CS"/>
</dbReference>
<dbReference type="InterPro" id="IPR002898">
    <property type="entry name" value="MotA_ExbB_proton_chnl"/>
</dbReference>
<evidence type="ECO:0000256" key="1">
    <source>
        <dbReference type="ARBA" id="ARBA00004429"/>
    </source>
</evidence>
<dbReference type="PANTHER" id="PTHR30433:SF4">
    <property type="entry name" value="MOTILITY PROTEIN A"/>
    <property type="match status" value="1"/>
</dbReference>
<dbReference type="AlphaFoldDB" id="A0A853HY83"/>
<keyword evidence="12 13" id="KW-0472">Membrane</keyword>
<keyword evidence="3" id="KW-0813">Transport</keyword>
<evidence type="ECO:0000256" key="3">
    <source>
        <dbReference type="ARBA" id="ARBA00022448"/>
    </source>
</evidence>
<keyword evidence="9" id="KW-0375">Hydrogen ion transport</keyword>
<dbReference type="Pfam" id="PF01618">
    <property type="entry name" value="MotA_ExbB"/>
    <property type="match status" value="1"/>
</dbReference>
<evidence type="ECO:0000256" key="7">
    <source>
        <dbReference type="ARBA" id="ARBA00022692"/>
    </source>
</evidence>
<keyword evidence="4" id="KW-1003">Cell membrane</keyword>
<dbReference type="RefSeq" id="WP_180568735.1">
    <property type="nucleotide sequence ID" value="NZ_JACCKB010000016.1"/>
</dbReference>
<dbReference type="GO" id="GO:0071978">
    <property type="term" value="P:bacterial-type flagellum-dependent swarming motility"/>
    <property type="evidence" value="ECO:0007669"/>
    <property type="project" value="InterPro"/>
</dbReference>
<feature type="transmembrane region" description="Helical" evidence="13">
    <location>
        <begin position="168"/>
        <end position="186"/>
    </location>
</feature>
<evidence type="ECO:0000313" key="17">
    <source>
        <dbReference type="Proteomes" id="UP000569732"/>
    </source>
</evidence>
<evidence type="ECO:0000256" key="2">
    <source>
        <dbReference type="ARBA" id="ARBA00008038"/>
    </source>
</evidence>
<keyword evidence="5" id="KW-0145">Chemotaxis</keyword>
<evidence type="ECO:0000256" key="9">
    <source>
        <dbReference type="ARBA" id="ARBA00022781"/>
    </source>
</evidence>
<evidence type="ECO:0000259" key="15">
    <source>
        <dbReference type="Pfam" id="PF20560"/>
    </source>
</evidence>
<proteinExistence type="inferred from homology"/>
<dbReference type="EMBL" id="JACCKB010000016">
    <property type="protein sequence ID" value="NYZ66710.1"/>
    <property type="molecule type" value="Genomic_DNA"/>
</dbReference>
<evidence type="ECO:0000256" key="12">
    <source>
        <dbReference type="ARBA" id="ARBA00023136"/>
    </source>
</evidence>
<keyword evidence="17" id="KW-1185">Reference proteome</keyword>
<evidence type="ECO:0000256" key="8">
    <source>
        <dbReference type="ARBA" id="ARBA00022779"/>
    </source>
</evidence>
<dbReference type="NCBIfam" id="TIGR03818">
    <property type="entry name" value="MotA1"/>
    <property type="match status" value="1"/>
</dbReference>
<reference evidence="16 17" key="1">
    <citation type="submission" date="2020-07" db="EMBL/GenBank/DDBJ databases">
        <title>Endozoicomonas sp. nov., isolated from sediment.</title>
        <authorList>
            <person name="Gu T."/>
        </authorList>
    </citation>
    <scope>NUCLEOTIDE SEQUENCE [LARGE SCALE GENOMIC DNA]</scope>
    <source>
        <strain evidence="16 17">SM1973</strain>
    </source>
</reference>
<feature type="domain" description="MotA/TolQ/ExbB proton channel" evidence="14">
    <location>
        <begin position="122"/>
        <end position="239"/>
    </location>
</feature>
<dbReference type="InterPro" id="IPR047055">
    <property type="entry name" value="MotA-like"/>
</dbReference>
<gene>
    <name evidence="16" type="primary">motA</name>
    <name evidence="16" type="ORF">H0A36_11880</name>
</gene>
<keyword evidence="8" id="KW-0283">Flagellar rotation</keyword>
<feature type="domain" description="Motility protein A N-terminal" evidence="15">
    <location>
        <begin position="4"/>
        <end position="93"/>
    </location>
</feature>
<dbReference type="InterPro" id="IPR046786">
    <property type="entry name" value="MotA_N"/>
</dbReference>
<dbReference type="InterPro" id="IPR022522">
    <property type="entry name" value="Flagellar_motor_stator_MotA"/>
</dbReference>
<comment type="similarity">
    <text evidence="2">Belongs to the MotA family.</text>
</comment>
<keyword evidence="16" id="KW-0282">Flagellum</keyword>
<dbReference type="PANTHER" id="PTHR30433">
    <property type="entry name" value="CHEMOTAXIS PROTEIN MOTA"/>
    <property type="match status" value="1"/>
</dbReference>
<evidence type="ECO:0000256" key="6">
    <source>
        <dbReference type="ARBA" id="ARBA00022519"/>
    </source>
</evidence>
<evidence type="ECO:0000313" key="16">
    <source>
        <dbReference type="EMBL" id="NYZ66710.1"/>
    </source>
</evidence>
<keyword evidence="16" id="KW-0969">Cilium</keyword>
<dbReference type="PROSITE" id="PS01307">
    <property type="entry name" value="MOTA"/>
    <property type="match status" value="1"/>
</dbReference>
<feature type="transmembrane region" description="Helical" evidence="13">
    <location>
        <begin position="31"/>
        <end position="51"/>
    </location>
</feature>
<feature type="transmembrane region" description="Helical" evidence="13">
    <location>
        <begin position="198"/>
        <end position="220"/>
    </location>
</feature>
<organism evidence="16 17">
    <name type="scientific">Spartinivicinus marinus</name>
    <dbReference type="NCBI Taxonomy" id="2994442"/>
    <lineage>
        <taxon>Bacteria</taxon>
        <taxon>Pseudomonadati</taxon>
        <taxon>Pseudomonadota</taxon>
        <taxon>Gammaproteobacteria</taxon>
        <taxon>Oceanospirillales</taxon>
        <taxon>Zooshikellaceae</taxon>
        <taxon>Spartinivicinus</taxon>
    </lineage>
</organism>
<keyword evidence="7 13" id="KW-0812">Transmembrane</keyword>
<sequence>MFKIIGILVVIGSVIGGYVLAKGELLAIWQPLELLIICGASLGAFFIANPFSTFTDVLKQIPTVLFGSKFNNAFFMDLLGLLYELLNKSRRDGMMAIEADLEDPAGSAIFSRYPVILRDHHLTEFIADYLRLMSSGNMAPHELESLFDMEIETRVEELEHPFHAVTKVADGLPGFGIVAAVLGIVITMKDLGGPAEELGAHVAAALVGTFLGILFAYGFVGPMSQAMEHNVQEELNAYECVKACLVASLGGMPPALSVEFGRKALYAHSRPSFVELEQHIRSR</sequence>
<comment type="caution">
    <text evidence="16">The sequence shown here is derived from an EMBL/GenBank/DDBJ whole genome shotgun (WGS) entry which is preliminary data.</text>
</comment>
<keyword evidence="6" id="KW-0997">Cell inner membrane</keyword>
<dbReference type="GO" id="GO:0006935">
    <property type="term" value="P:chemotaxis"/>
    <property type="evidence" value="ECO:0007669"/>
    <property type="project" value="UniProtKB-KW"/>
</dbReference>
<keyword evidence="16" id="KW-0966">Cell projection</keyword>
<keyword evidence="10 13" id="KW-1133">Transmembrane helix</keyword>
<keyword evidence="11" id="KW-0406">Ion transport</keyword>
<evidence type="ECO:0000256" key="13">
    <source>
        <dbReference type="SAM" id="Phobius"/>
    </source>
</evidence>
<name>A0A853HY83_9GAMM</name>
<evidence type="ECO:0000256" key="10">
    <source>
        <dbReference type="ARBA" id="ARBA00022989"/>
    </source>
</evidence>
<evidence type="ECO:0000256" key="4">
    <source>
        <dbReference type="ARBA" id="ARBA00022475"/>
    </source>
</evidence>
<evidence type="ECO:0000259" key="14">
    <source>
        <dbReference type="Pfam" id="PF01618"/>
    </source>
</evidence>
<accession>A0A853HY83</accession>
<dbReference type="Pfam" id="PF20560">
    <property type="entry name" value="MotA_N"/>
    <property type="match status" value="1"/>
</dbReference>
<comment type="subcellular location">
    <subcellularLocation>
        <location evidence="1">Cell inner membrane</location>
        <topology evidence="1">Multi-pass membrane protein</topology>
    </subcellularLocation>
</comment>
<protein>
    <submittedName>
        <fullName evidence="16">Flagellar motor stator protein MotA</fullName>
    </submittedName>
</protein>
<evidence type="ECO:0000256" key="11">
    <source>
        <dbReference type="ARBA" id="ARBA00023065"/>
    </source>
</evidence>
<dbReference type="GO" id="GO:0005886">
    <property type="term" value="C:plasma membrane"/>
    <property type="evidence" value="ECO:0007669"/>
    <property type="project" value="UniProtKB-SubCell"/>
</dbReference>
<dbReference type="Proteomes" id="UP000569732">
    <property type="component" value="Unassembled WGS sequence"/>
</dbReference>
<evidence type="ECO:0000256" key="5">
    <source>
        <dbReference type="ARBA" id="ARBA00022500"/>
    </source>
</evidence>
<dbReference type="GO" id="GO:1902600">
    <property type="term" value="P:proton transmembrane transport"/>
    <property type="evidence" value="ECO:0007669"/>
    <property type="project" value="UniProtKB-KW"/>
</dbReference>